<dbReference type="FunFam" id="1.10.8.50:FF:000009">
    <property type="entry name" value="Formamidopyrimidine-DNA glycosylase"/>
    <property type="match status" value="1"/>
</dbReference>
<dbReference type="SUPFAM" id="SSF46946">
    <property type="entry name" value="S13-like H2TH domain"/>
    <property type="match status" value="1"/>
</dbReference>
<evidence type="ECO:0000313" key="12">
    <source>
        <dbReference type="EMBL" id="CAD8728603.1"/>
    </source>
</evidence>
<keyword evidence="6" id="KW-0234">DNA repair</keyword>
<keyword evidence="7" id="KW-0456">Lyase</keyword>
<evidence type="ECO:0000256" key="2">
    <source>
        <dbReference type="ARBA" id="ARBA00009409"/>
    </source>
</evidence>
<accession>A0A6T5T2F7</accession>
<dbReference type="PANTHER" id="PTHR22993">
    <property type="entry name" value="FORMAMIDOPYRIMIDINE-DNA GLYCOSYLASE"/>
    <property type="match status" value="1"/>
</dbReference>
<evidence type="ECO:0000259" key="11">
    <source>
        <dbReference type="PROSITE" id="PS51068"/>
    </source>
</evidence>
<reference evidence="12" key="1">
    <citation type="submission" date="2021-01" db="EMBL/GenBank/DDBJ databases">
        <authorList>
            <person name="Corre E."/>
            <person name="Pelletier E."/>
            <person name="Niang G."/>
            <person name="Scheremetjew M."/>
            <person name="Finn R."/>
            <person name="Kale V."/>
            <person name="Holt S."/>
            <person name="Cochrane G."/>
            <person name="Meng A."/>
            <person name="Brown T."/>
            <person name="Cohen L."/>
        </authorList>
    </citation>
    <scope>NUCLEOTIDE SEQUENCE</scope>
    <source>
        <strain evidence="12">Clade-D-RCC2573</strain>
    </source>
</reference>
<evidence type="ECO:0000256" key="5">
    <source>
        <dbReference type="ARBA" id="ARBA00023125"/>
    </source>
</evidence>
<keyword evidence="3" id="KW-0227">DNA damage</keyword>
<protein>
    <recommendedName>
        <fullName evidence="11">Formamidopyrimidine-DNA glycosylase catalytic domain-containing protein</fullName>
    </recommendedName>
</protein>
<evidence type="ECO:0000256" key="4">
    <source>
        <dbReference type="ARBA" id="ARBA00022801"/>
    </source>
</evidence>
<dbReference type="Pfam" id="PF21218">
    <property type="entry name" value="Fpg-like_C"/>
    <property type="match status" value="1"/>
</dbReference>
<dbReference type="Gene3D" id="1.10.8.50">
    <property type="match status" value="1"/>
</dbReference>
<comment type="similarity">
    <text evidence="2">Belongs to the FPG family.</text>
</comment>
<evidence type="ECO:0000256" key="6">
    <source>
        <dbReference type="ARBA" id="ARBA00023204"/>
    </source>
</evidence>
<dbReference type="Gene3D" id="3.20.190.10">
    <property type="entry name" value="MutM-like, N-terminal"/>
    <property type="match status" value="1"/>
</dbReference>
<dbReference type="InterPro" id="IPR010979">
    <property type="entry name" value="Ribosomal_uS13-like_H2TH"/>
</dbReference>
<dbReference type="Pfam" id="PF06831">
    <property type="entry name" value="H2TH"/>
    <property type="match status" value="1"/>
</dbReference>
<comment type="catalytic activity">
    <reaction evidence="1">
        <text>Hydrolysis of DNA containing ring-opened 7-methylguanine residues, releasing 2,6-diamino-4-hydroxy-5-(N-methyl)formamidopyrimidine.</text>
        <dbReference type="EC" id="3.2.2.23"/>
    </reaction>
</comment>
<keyword evidence="8" id="KW-0511">Multifunctional enzyme</keyword>
<evidence type="ECO:0000256" key="10">
    <source>
        <dbReference type="SAM" id="MobiDB-lite"/>
    </source>
</evidence>
<dbReference type="AlphaFoldDB" id="A0A6T5T2F7"/>
<dbReference type="PROSITE" id="PS51068">
    <property type="entry name" value="FPG_CAT"/>
    <property type="match status" value="1"/>
</dbReference>
<evidence type="ECO:0000256" key="9">
    <source>
        <dbReference type="ARBA" id="ARBA00023295"/>
    </source>
</evidence>
<feature type="region of interest" description="Disordered" evidence="10">
    <location>
        <begin position="303"/>
        <end position="354"/>
    </location>
</feature>
<dbReference type="InterPro" id="IPR049332">
    <property type="entry name" value="Fpg-like_C"/>
</dbReference>
<sequence>MPELPEVERARRLIHDHAVGHVITGVHRPTPLDDKVFVNVPEGAFERALLHKTLRESHRHGKQLWWTLADDDTKGGIKKEESGEDAPSTSSANIPMFHLGMTGAFVARGVEGLQYYNSKASGMGDWPPRFTKLVVTFANGAELAYVDPRRFGKIKLVPELKDVIGGLGPDPYHDMPNAEDFVKLFAKRSIAIKSALMDQKLIAGIGNWMADEILYRARVHPECRSNELSVTQFAAIREQVEYVVRVACEANSDHDLFPNDWLFHVRWGKTEGAKVNGDAIKFIEVGGRTTAYVPKLQLKTDGGPPAIAASTKTSPTKKRQAAAANLTSEQPTSVGRRKAPVKASTQTPRARLPRAAAIAAASALAR</sequence>
<dbReference type="GO" id="GO:0006284">
    <property type="term" value="P:base-excision repair"/>
    <property type="evidence" value="ECO:0007669"/>
    <property type="project" value="InterPro"/>
</dbReference>
<dbReference type="GO" id="GO:0003684">
    <property type="term" value="F:damaged DNA binding"/>
    <property type="evidence" value="ECO:0007669"/>
    <property type="project" value="InterPro"/>
</dbReference>
<gene>
    <name evidence="12" type="ORF">OMED0936_LOCUS1209</name>
</gene>
<dbReference type="PANTHER" id="PTHR22993:SF9">
    <property type="entry name" value="FORMAMIDOPYRIMIDINE-DNA GLYCOSYLASE"/>
    <property type="match status" value="1"/>
</dbReference>
<evidence type="ECO:0000256" key="7">
    <source>
        <dbReference type="ARBA" id="ARBA00023239"/>
    </source>
</evidence>
<dbReference type="GO" id="GO:0005634">
    <property type="term" value="C:nucleus"/>
    <property type="evidence" value="ECO:0007669"/>
    <property type="project" value="TreeGrafter"/>
</dbReference>
<evidence type="ECO:0000256" key="3">
    <source>
        <dbReference type="ARBA" id="ARBA00022763"/>
    </source>
</evidence>
<dbReference type="GO" id="GO:0016829">
    <property type="term" value="F:lyase activity"/>
    <property type="evidence" value="ECO:0007669"/>
    <property type="project" value="UniProtKB-KW"/>
</dbReference>
<dbReference type="Pfam" id="PF01149">
    <property type="entry name" value="Fapy_DNA_glyco"/>
    <property type="match status" value="1"/>
</dbReference>
<dbReference type="CDD" id="cd08972">
    <property type="entry name" value="PF_Nei_N"/>
    <property type="match status" value="1"/>
</dbReference>
<feature type="domain" description="Formamidopyrimidine-DNA glycosylase catalytic" evidence="11">
    <location>
        <begin position="2"/>
        <end position="152"/>
    </location>
</feature>
<dbReference type="SUPFAM" id="SSF81624">
    <property type="entry name" value="N-terminal domain of MutM-like DNA repair proteins"/>
    <property type="match status" value="1"/>
</dbReference>
<keyword evidence="5" id="KW-0238">DNA-binding</keyword>
<dbReference type="GO" id="GO:0003906">
    <property type="term" value="F:DNA-(apurinic or apyrimidinic site) endonuclease activity"/>
    <property type="evidence" value="ECO:0007669"/>
    <property type="project" value="InterPro"/>
</dbReference>
<evidence type="ECO:0000256" key="1">
    <source>
        <dbReference type="ARBA" id="ARBA00001668"/>
    </source>
</evidence>
<name>A0A6T5T2F7_9CHLO</name>
<evidence type="ECO:0000256" key="8">
    <source>
        <dbReference type="ARBA" id="ARBA00023268"/>
    </source>
</evidence>
<proteinExistence type="inferred from homology"/>
<dbReference type="InterPro" id="IPR012319">
    <property type="entry name" value="FPG_cat"/>
</dbReference>
<keyword evidence="9" id="KW-0326">Glycosidase</keyword>
<keyword evidence="4" id="KW-0378">Hydrolase</keyword>
<dbReference type="GO" id="GO:0008534">
    <property type="term" value="F:oxidized purine nucleobase lesion DNA N-glycosylase activity"/>
    <property type="evidence" value="ECO:0007669"/>
    <property type="project" value="UniProtKB-EC"/>
</dbReference>
<organism evidence="12">
    <name type="scientific">Ostreococcus mediterraneus</name>
    <dbReference type="NCBI Taxonomy" id="1486918"/>
    <lineage>
        <taxon>Eukaryota</taxon>
        <taxon>Viridiplantae</taxon>
        <taxon>Chlorophyta</taxon>
        <taxon>Mamiellophyceae</taxon>
        <taxon>Mamiellales</taxon>
        <taxon>Bathycoccaceae</taxon>
        <taxon>Ostreococcus</taxon>
    </lineage>
</organism>
<dbReference type="InterPro" id="IPR015886">
    <property type="entry name" value="H2TH_FPG"/>
</dbReference>
<dbReference type="SMART" id="SM01232">
    <property type="entry name" value="H2TH"/>
    <property type="match status" value="1"/>
</dbReference>
<dbReference type="InterPro" id="IPR035937">
    <property type="entry name" value="FPG_N"/>
</dbReference>
<dbReference type="GO" id="GO:0008270">
    <property type="term" value="F:zinc ion binding"/>
    <property type="evidence" value="ECO:0007669"/>
    <property type="project" value="InterPro"/>
</dbReference>
<dbReference type="SMART" id="SM00898">
    <property type="entry name" value="Fapy_DNA_glyco"/>
    <property type="match status" value="1"/>
</dbReference>
<dbReference type="EMBL" id="HBFF01001516">
    <property type="protein sequence ID" value="CAD8728603.1"/>
    <property type="molecule type" value="Transcribed_RNA"/>
</dbReference>